<dbReference type="HOGENOM" id="CLU_044614_3_3_1"/>
<feature type="transmembrane region" description="Helical" evidence="2">
    <location>
        <begin position="122"/>
        <end position="141"/>
    </location>
</feature>
<evidence type="ECO:0000256" key="2">
    <source>
        <dbReference type="SAM" id="Phobius"/>
    </source>
</evidence>
<feature type="transmembrane region" description="Helical" evidence="2">
    <location>
        <begin position="161"/>
        <end position="183"/>
    </location>
</feature>
<protein>
    <submittedName>
        <fullName evidence="3">Uncharacterized protein</fullName>
    </submittedName>
</protein>
<feature type="transmembrane region" description="Helical" evidence="2">
    <location>
        <begin position="232"/>
        <end position="253"/>
    </location>
</feature>
<dbReference type="OrthoDB" id="3346544at2759"/>
<sequence length="324" mass="36155">MANSLDISMATLASFLALGILNGIFFVLFIGSLYVLFRRGDTQRANWILASAAIIMFVLTTTHLGFSFSRIQDIFIWSPANALNLNEWKELCRTTLTCVYMGIADTLLIWRCWIVWNRRLRVVALPIALLLTCIAMIALLLRAMYSSTQSAEGIFALSLAPWIIAVLVLTLVQNLLVTCLIVLRLWRMDSVVNKRTGSKPFQPVIAIVLESGILYSVTLFIWLLTYSTHSNSAYIMVDCINPMIGITYCLLVIRVRTVDPGISADETIPDEFKIPDLSQLASLEVHPSLQRNTAARSAGTTRTSAQNLEIPERDAHQEDPDMAV</sequence>
<dbReference type="RefSeq" id="XP_040632290.1">
    <property type="nucleotide sequence ID" value="XM_040769646.1"/>
</dbReference>
<evidence type="ECO:0000256" key="1">
    <source>
        <dbReference type="SAM" id="MobiDB-lite"/>
    </source>
</evidence>
<dbReference type="EMBL" id="JH795856">
    <property type="protein sequence ID" value="EJU05396.1"/>
    <property type="molecule type" value="Genomic_DNA"/>
</dbReference>
<evidence type="ECO:0000313" key="3">
    <source>
        <dbReference type="EMBL" id="EJU05396.1"/>
    </source>
</evidence>
<feature type="compositionally biased region" description="Basic and acidic residues" evidence="1">
    <location>
        <begin position="310"/>
        <end position="324"/>
    </location>
</feature>
<feature type="transmembrane region" description="Helical" evidence="2">
    <location>
        <begin position="204"/>
        <end position="226"/>
    </location>
</feature>
<name>M5G561_DACPD</name>
<dbReference type="STRING" id="1858805.M5G561"/>
<dbReference type="AlphaFoldDB" id="M5G561"/>
<feature type="transmembrane region" description="Helical" evidence="2">
    <location>
        <begin position="91"/>
        <end position="110"/>
    </location>
</feature>
<feature type="transmembrane region" description="Helical" evidence="2">
    <location>
        <begin position="48"/>
        <end position="71"/>
    </location>
</feature>
<keyword evidence="2" id="KW-1133">Transmembrane helix</keyword>
<organism evidence="3 4">
    <name type="scientific">Dacryopinax primogenitus (strain DJM 731)</name>
    <name type="common">Brown rot fungus</name>
    <dbReference type="NCBI Taxonomy" id="1858805"/>
    <lineage>
        <taxon>Eukaryota</taxon>
        <taxon>Fungi</taxon>
        <taxon>Dikarya</taxon>
        <taxon>Basidiomycota</taxon>
        <taxon>Agaricomycotina</taxon>
        <taxon>Dacrymycetes</taxon>
        <taxon>Dacrymycetales</taxon>
        <taxon>Dacrymycetaceae</taxon>
        <taxon>Dacryopinax</taxon>
    </lineage>
</organism>
<feature type="compositionally biased region" description="Low complexity" evidence="1">
    <location>
        <begin position="293"/>
        <end position="305"/>
    </location>
</feature>
<evidence type="ECO:0000313" key="4">
    <source>
        <dbReference type="Proteomes" id="UP000030653"/>
    </source>
</evidence>
<dbReference type="Proteomes" id="UP000030653">
    <property type="component" value="Unassembled WGS sequence"/>
</dbReference>
<dbReference type="GeneID" id="63684708"/>
<gene>
    <name evidence="3" type="ORF">DACRYDRAFT_113528</name>
</gene>
<keyword evidence="2" id="KW-0812">Transmembrane</keyword>
<accession>M5G561</accession>
<reference evidence="3 4" key="1">
    <citation type="journal article" date="2012" name="Science">
        <title>The Paleozoic origin of enzymatic lignin decomposition reconstructed from 31 fungal genomes.</title>
        <authorList>
            <person name="Floudas D."/>
            <person name="Binder M."/>
            <person name="Riley R."/>
            <person name="Barry K."/>
            <person name="Blanchette R.A."/>
            <person name="Henrissat B."/>
            <person name="Martinez A.T."/>
            <person name="Otillar R."/>
            <person name="Spatafora J.W."/>
            <person name="Yadav J.S."/>
            <person name="Aerts A."/>
            <person name="Benoit I."/>
            <person name="Boyd A."/>
            <person name="Carlson A."/>
            <person name="Copeland A."/>
            <person name="Coutinho P.M."/>
            <person name="de Vries R.P."/>
            <person name="Ferreira P."/>
            <person name="Findley K."/>
            <person name="Foster B."/>
            <person name="Gaskell J."/>
            <person name="Glotzer D."/>
            <person name="Gorecki P."/>
            <person name="Heitman J."/>
            <person name="Hesse C."/>
            <person name="Hori C."/>
            <person name="Igarashi K."/>
            <person name="Jurgens J.A."/>
            <person name="Kallen N."/>
            <person name="Kersten P."/>
            <person name="Kohler A."/>
            <person name="Kuees U."/>
            <person name="Kumar T.K.A."/>
            <person name="Kuo A."/>
            <person name="LaButti K."/>
            <person name="Larrondo L.F."/>
            <person name="Lindquist E."/>
            <person name="Ling A."/>
            <person name="Lombard V."/>
            <person name="Lucas S."/>
            <person name="Lundell T."/>
            <person name="Martin R."/>
            <person name="McLaughlin D.J."/>
            <person name="Morgenstern I."/>
            <person name="Morin E."/>
            <person name="Murat C."/>
            <person name="Nagy L.G."/>
            <person name="Nolan M."/>
            <person name="Ohm R.A."/>
            <person name="Patyshakuliyeva A."/>
            <person name="Rokas A."/>
            <person name="Ruiz-Duenas F.J."/>
            <person name="Sabat G."/>
            <person name="Salamov A."/>
            <person name="Samejima M."/>
            <person name="Schmutz J."/>
            <person name="Slot J.C."/>
            <person name="St John F."/>
            <person name="Stenlid J."/>
            <person name="Sun H."/>
            <person name="Sun S."/>
            <person name="Syed K."/>
            <person name="Tsang A."/>
            <person name="Wiebenga A."/>
            <person name="Young D."/>
            <person name="Pisabarro A."/>
            <person name="Eastwood D.C."/>
            <person name="Martin F."/>
            <person name="Cullen D."/>
            <person name="Grigoriev I.V."/>
            <person name="Hibbett D.S."/>
        </authorList>
    </citation>
    <scope>NUCLEOTIDE SEQUENCE [LARGE SCALE GENOMIC DNA]</scope>
    <source>
        <strain evidence="3 4">DJM-731 SS1</strain>
    </source>
</reference>
<feature type="region of interest" description="Disordered" evidence="1">
    <location>
        <begin position="290"/>
        <end position="324"/>
    </location>
</feature>
<keyword evidence="2" id="KW-0472">Membrane</keyword>
<keyword evidence="4" id="KW-1185">Reference proteome</keyword>
<feature type="transmembrane region" description="Helical" evidence="2">
    <location>
        <begin position="12"/>
        <end position="36"/>
    </location>
</feature>
<dbReference type="OMA" id="MTNANES"/>
<proteinExistence type="predicted"/>